<organism evidence="1 2">
    <name type="scientific">Novipirellula rosea</name>
    <dbReference type="NCBI Taxonomy" id="1031540"/>
    <lineage>
        <taxon>Bacteria</taxon>
        <taxon>Pseudomonadati</taxon>
        <taxon>Planctomycetota</taxon>
        <taxon>Planctomycetia</taxon>
        <taxon>Pirellulales</taxon>
        <taxon>Pirellulaceae</taxon>
        <taxon>Novipirellula</taxon>
    </lineage>
</organism>
<dbReference type="EMBL" id="BAABGA010000020">
    <property type="protein sequence ID" value="GAA4450480.1"/>
    <property type="molecule type" value="Genomic_DNA"/>
</dbReference>
<proteinExistence type="predicted"/>
<evidence type="ECO:0000313" key="1">
    <source>
        <dbReference type="EMBL" id="GAA4450480.1"/>
    </source>
</evidence>
<protein>
    <recommendedName>
        <fullName evidence="3">ATP-binding protein</fullName>
    </recommendedName>
</protein>
<keyword evidence="2" id="KW-1185">Reference proteome</keyword>
<sequence length="175" mass="20325">MNQRKHIAYLMRGLPACGKSHRARRLAGSDGIVLETDQYFYTQVGDDPGSYDYSNERLSDARSWNLSRFRAALAHGVSPIVIDRGNGLNSETLAYVLLAHESRYQVELRELDSPWWQELRVLLKYKDDVAAELLDRWAESLAERSRQTHRVPMKTIQRWMQSWRSDLTVNDVLQC</sequence>
<dbReference type="Pfam" id="PF13671">
    <property type="entry name" value="AAA_33"/>
    <property type="match status" value="1"/>
</dbReference>
<dbReference type="Gene3D" id="3.40.50.300">
    <property type="entry name" value="P-loop containing nucleotide triphosphate hydrolases"/>
    <property type="match status" value="1"/>
</dbReference>
<dbReference type="InterPro" id="IPR027417">
    <property type="entry name" value="P-loop_NTPase"/>
</dbReference>
<evidence type="ECO:0000313" key="2">
    <source>
        <dbReference type="Proteomes" id="UP001500840"/>
    </source>
</evidence>
<dbReference type="RefSeq" id="WP_345321096.1">
    <property type="nucleotide sequence ID" value="NZ_BAABGA010000020.1"/>
</dbReference>
<gene>
    <name evidence="1" type="ORF">GCM10023156_16750</name>
</gene>
<name>A0ABP8MKG1_9BACT</name>
<dbReference type="PANTHER" id="PTHR13308">
    <property type="entry name" value="NEDD4-BINDING PROTEIN 2-LIKE 1"/>
    <property type="match status" value="1"/>
</dbReference>
<dbReference type="Proteomes" id="UP001500840">
    <property type="component" value="Unassembled WGS sequence"/>
</dbReference>
<dbReference type="InterPro" id="IPR026302">
    <property type="entry name" value="NEDD4-bd_p2"/>
</dbReference>
<comment type="caution">
    <text evidence="1">The sequence shown here is derived from an EMBL/GenBank/DDBJ whole genome shotgun (WGS) entry which is preliminary data.</text>
</comment>
<evidence type="ECO:0008006" key="3">
    <source>
        <dbReference type="Google" id="ProtNLM"/>
    </source>
</evidence>
<accession>A0ABP8MKG1</accession>
<dbReference type="PANTHER" id="PTHR13308:SF40">
    <property type="entry name" value="NEDD4-BINDING PROTEIN 2-LIKE 1"/>
    <property type="match status" value="1"/>
</dbReference>
<reference evidence="2" key="1">
    <citation type="journal article" date="2019" name="Int. J. Syst. Evol. Microbiol.">
        <title>The Global Catalogue of Microorganisms (GCM) 10K type strain sequencing project: providing services to taxonomists for standard genome sequencing and annotation.</title>
        <authorList>
            <consortium name="The Broad Institute Genomics Platform"/>
            <consortium name="The Broad Institute Genome Sequencing Center for Infectious Disease"/>
            <person name="Wu L."/>
            <person name="Ma J."/>
        </authorList>
    </citation>
    <scope>NUCLEOTIDE SEQUENCE [LARGE SCALE GENOMIC DNA]</scope>
    <source>
        <strain evidence="2">JCM 17759</strain>
    </source>
</reference>
<dbReference type="SUPFAM" id="SSF52540">
    <property type="entry name" value="P-loop containing nucleoside triphosphate hydrolases"/>
    <property type="match status" value="1"/>
</dbReference>